<evidence type="ECO:0000256" key="5">
    <source>
        <dbReference type="PROSITE-ProRule" id="PRU00277"/>
    </source>
</evidence>
<evidence type="ECO:0000259" key="6">
    <source>
        <dbReference type="PROSITE" id="PS50059"/>
    </source>
</evidence>
<gene>
    <name evidence="7" type="ORF">EGW08_015973</name>
</gene>
<dbReference type="InterPro" id="IPR046357">
    <property type="entry name" value="PPIase_dom_sf"/>
</dbReference>
<keyword evidence="4 5" id="KW-0413">Isomerase</keyword>
<dbReference type="OrthoDB" id="77911at2759"/>
<dbReference type="Proteomes" id="UP000271974">
    <property type="component" value="Unassembled WGS sequence"/>
</dbReference>
<evidence type="ECO:0000256" key="1">
    <source>
        <dbReference type="ARBA" id="ARBA00000971"/>
    </source>
</evidence>
<proteinExistence type="predicted"/>
<dbReference type="PROSITE" id="PS50059">
    <property type="entry name" value="FKBP_PPIASE"/>
    <property type="match status" value="1"/>
</dbReference>
<dbReference type="FunFam" id="3.10.50.40:FF:000006">
    <property type="entry name" value="Peptidyl-prolyl cis-trans isomerase"/>
    <property type="match status" value="1"/>
</dbReference>
<comment type="caution">
    <text evidence="7">The sequence shown here is derived from an EMBL/GenBank/DDBJ whole genome shotgun (WGS) entry which is preliminary data.</text>
</comment>
<feature type="domain" description="PPIase FKBP-type" evidence="6">
    <location>
        <begin position="182"/>
        <end position="272"/>
    </location>
</feature>
<dbReference type="Pfam" id="PF00568">
    <property type="entry name" value="WH1"/>
    <property type="match status" value="1"/>
</dbReference>
<dbReference type="EMBL" id="RQTK01000677">
    <property type="protein sequence ID" value="RUS76258.1"/>
    <property type="molecule type" value="Genomic_DNA"/>
</dbReference>
<dbReference type="InterPro" id="IPR000697">
    <property type="entry name" value="WH1/EVH1_dom"/>
</dbReference>
<dbReference type="EC" id="5.2.1.8" evidence="2 5"/>
<sequence>MFFNADDDEQDFMSTGGSKLANIFGMDKSSGGNESLTYTAPKQPKKKEAAPEGAAPSVLVACVVSAYKYVDNSHTSQGKLGAALLGNRSTKDYRILLYVNKQQQVTNAKITSNFAFNVQQNNYATFYDDARQTWSIMFDSTENAVKFAKEMALAKANAFSGDPTELIQQDLVLGEGGGLEQGDSVEVKYTGWLFSAGTVGKVFDQSQGENYFRFKVGKGKVIKGWDQGMLGLKKGGKRMIVIPPHLAYGSQGVANRIPPESTLVFEVEAMRV</sequence>
<dbReference type="STRING" id="188477.A0A433T3X6"/>
<reference evidence="7 8" key="1">
    <citation type="submission" date="2019-01" db="EMBL/GenBank/DDBJ databases">
        <title>A draft genome assembly of the solar-powered sea slug Elysia chlorotica.</title>
        <authorList>
            <person name="Cai H."/>
            <person name="Li Q."/>
            <person name="Fang X."/>
            <person name="Li J."/>
            <person name="Curtis N.E."/>
            <person name="Altenburger A."/>
            <person name="Shibata T."/>
            <person name="Feng M."/>
            <person name="Maeda T."/>
            <person name="Schwartz J.A."/>
            <person name="Shigenobu S."/>
            <person name="Lundholm N."/>
            <person name="Nishiyama T."/>
            <person name="Yang H."/>
            <person name="Hasebe M."/>
            <person name="Li S."/>
            <person name="Pierce S.K."/>
            <person name="Wang J."/>
        </authorList>
    </citation>
    <scope>NUCLEOTIDE SEQUENCE [LARGE SCALE GENOMIC DNA]</scope>
    <source>
        <strain evidence="7">EC2010</strain>
        <tissue evidence="7">Whole organism of an adult</tissue>
    </source>
</reference>
<evidence type="ECO:0000313" key="7">
    <source>
        <dbReference type="EMBL" id="RUS76258.1"/>
    </source>
</evidence>
<organism evidence="7 8">
    <name type="scientific">Elysia chlorotica</name>
    <name type="common">Eastern emerald elysia</name>
    <name type="synonym">Sea slug</name>
    <dbReference type="NCBI Taxonomy" id="188477"/>
    <lineage>
        <taxon>Eukaryota</taxon>
        <taxon>Metazoa</taxon>
        <taxon>Spiralia</taxon>
        <taxon>Lophotrochozoa</taxon>
        <taxon>Mollusca</taxon>
        <taxon>Gastropoda</taxon>
        <taxon>Heterobranchia</taxon>
        <taxon>Euthyneura</taxon>
        <taxon>Panpulmonata</taxon>
        <taxon>Sacoglossa</taxon>
        <taxon>Placobranchoidea</taxon>
        <taxon>Plakobranchidae</taxon>
        <taxon>Elysia</taxon>
    </lineage>
</organism>
<comment type="catalytic activity">
    <reaction evidence="1 5">
        <text>[protein]-peptidylproline (omega=180) = [protein]-peptidylproline (omega=0)</text>
        <dbReference type="Rhea" id="RHEA:16237"/>
        <dbReference type="Rhea" id="RHEA-COMP:10747"/>
        <dbReference type="Rhea" id="RHEA-COMP:10748"/>
        <dbReference type="ChEBI" id="CHEBI:83833"/>
        <dbReference type="ChEBI" id="CHEBI:83834"/>
        <dbReference type="EC" id="5.2.1.8"/>
    </reaction>
</comment>
<dbReference type="Gene3D" id="2.30.29.30">
    <property type="entry name" value="Pleckstrin-homology domain (PH domain)/Phosphotyrosine-binding domain (PTB)"/>
    <property type="match status" value="1"/>
</dbReference>
<dbReference type="AlphaFoldDB" id="A0A433T3X6"/>
<dbReference type="PANTHER" id="PTHR44927:SF1">
    <property type="entry name" value="FK506-BINDING PROTEIN 15"/>
    <property type="match status" value="1"/>
</dbReference>
<evidence type="ECO:0000256" key="4">
    <source>
        <dbReference type="ARBA" id="ARBA00023235"/>
    </source>
</evidence>
<feature type="non-terminal residue" evidence="7">
    <location>
        <position position="272"/>
    </location>
</feature>
<accession>A0A433T3X6</accession>
<dbReference type="SUPFAM" id="SSF54534">
    <property type="entry name" value="FKBP-like"/>
    <property type="match status" value="1"/>
</dbReference>
<dbReference type="InterPro" id="IPR001179">
    <property type="entry name" value="PPIase_FKBP_dom"/>
</dbReference>
<dbReference type="InterPro" id="IPR011993">
    <property type="entry name" value="PH-like_dom_sf"/>
</dbReference>
<protein>
    <recommendedName>
        <fullName evidence="2 5">peptidylprolyl isomerase</fullName>
        <ecNumber evidence="2 5">5.2.1.8</ecNumber>
    </recommendedName>
</protein>
<name>A0A433T3X6_ELYCH</name>
<dbReference type="Gene3D" id="3.10.50.40">
    <property type="match status" value="1"/>
</dbReference>
<dbReference type="Pfam" id="PF00254">
    <property type="entry name" value="FKBP_C"/>
    <property type="match status" value="1"/>
</dbReference>
<evidence type="ECO:0000256" key="2">
    <source>
        <dbReference type="ARBA" id="ARBA00013194"/>
    </source>
</evidence>
<dbReference type="GO" id="GO:0003755">
    <property type="term" value="F:peptidyl-prolyl cis-trans isomerase activity"/>
    <property type="evidence" value="ECO:0007669"/>
    <property type="project" value="UniProtKB-KW"/>
</dbReference>
<keyword evidence="3 5" id="KW-0697">Rotamase</keyword>
<dbReference type="PANTHER" id="PTHR44927">
    <property type="entry name" value="FK506-BINDING PROTEIN 15"/>
    <property type="match status" value="1"/>
</dbReference>
<evidence type="ECO:0000256" key="3">
    <source>
        <dbReference type="ARBA" id="ARBA00023110"/>
    </source>
</evidence>
<keyword evidence="8" id="KW-1185">Reference proteome</keyword>
<evidence type="ECO:0000313" key="8">
    <source>
        <dbReference type="Proteomes" id="UP000271974"/>
    </source>
</evidence>